<dbReference type="GeneID" id="36540222"/>
<sequence>MDQPPLSPPAEPTQSPTVKPVSLDSPIRTTPIHDLLPEVRVPREPLESYKYDPVTCTALDPEEIRAQLQELQQEFPSPSEALKAQELAVMEVKQRIQDAERKREDVQKAIDKKIKERNTEMKVLSKYQEVKASDIPS</sequence>
<comment type="caution">
    <text evidence="3">The sequence shown here is derived from an EMBL/GenBank/DDBJ whole genome shotgun (WGS) entry which is preliminary data.</text>
</comment>
<dbReference type="AlphaFoldDB" id="A0A2I1D840"/>
<name>A0A2I1D840_ASPC2</name>
<dbReference type="EMBL" id="MSFM01000004">
    <property type="protein sequence ID" value="PKY06017.1"/>
    <property type="molecule type" value="Genomic_DNA"/>
</dbReference>
<organism evidence="3 4">
    <name type="scientific">Aspergillus campestris (strain IBT 28561)</name>
    <dbReference type="NCBI Taxonomy" id="1392248"/>
    <lineage>
        <taxon>Eukaryota</taxon>
        <taxon>Fungi</taxon>
        <taxon>Dikarya</taxon>
        <taxon>Ascomycota</taxon>
        <taxon>Pezizomycotina</taxon>
        <taxon>Eurotiomycetes</taxon>
        <taxon>Eurotiomycetidae</taxon>
        <taxon>Eurotiales</taxon>
        <taxon>Aspergillaceae</taxon>
        <taxon>Aspergillus</taxon>
        <taxon>Aspergillus subgen. Circumdati</taxon>
    </lineage>
</organism>
<feature type="region of interest" description="Disordered" evidence="2">
    <location>
        <begin position="1"/>
        <end position="30"/>
    </location>
</feature>
<evidence type="ECO:0000256" key="2">
    <source>
        <dbReference type="SAM" id="MobiDB-lite"/>
    </source>
</evidence>
<reference evidence="3" key="1">
    <citation type="submission" date="2016-12" db="EMBL/GenBank/DDBJ databases">
        <title>The genomes of Aspergillus section Nigri reveals drivers in fungal speciation.</title>
        <authorList>
            <consortium name="DOE Joint Genome Institute"/>
            <person name="Vesth T.C."/>
            <person name="Nybo J."/>
            <person name="Theobald S."/>
            <person name="Brandl J."/>
            <person name="Frisvad J.C."/>
            <person name="Nielsen K.F."/>
            <person name="Lyhne E.K."/>
            <person name="Kogle M.E."/>
            <person name="Kuo A."/>
            <person name="Riley R."/>
            <person name="Clum A."/>
            <person name="Nolan M."/>
            <person name="Lipzen A."/>
            <person name="Salamov A."/>
            <person name="Henrissat B."/>
            <person name="Wiebenga A."/>
            <person name="De vries R.P."/>
            <person name="Grigoriev I.V."/>
            <person name="Mortensen U.H."/>
            <person name="Andersen M.R."/>
            <person name="Baker S.E."/>
        </authorList>
    </citation>
    <scope>NUCLEOTIDE SEQUENCE</scope>
    <source>
        <strain evidence="3">IBT 28561</strain>
    </source>
</reference>
<accession>A0A2I1D840</accession>
<feature type="coiled-coil region" evidence="1">
    <location>
        <begin position="82"/>
        <end position="116"/>
    </location>
</feature>
<evidence type="ECO:0000313" key="3">
    <source>
        <dbReference type="EMBL" id="PKY06017.1"/>
    </source>
</evidence>
<keyword evidence="1" id="KW-0175">Coiled coil</keyword>
<dbReference type="OrthoDB" id="4161285at2759"/>
<dbReference type="RefSeq" id="XP_024694611.1">
    <property type="nucleotide sequence ID" value="XM_024832700.1"/>
</dbReference>
<proteinExistence type="predicted"/>
<protein>
    <submittedName>
        <fullName evidence="3">Uncharacterized protein</fullName>
    </submittedName>
</protein>
<keyword evidence="4" id="KW-1185">Reference proteome</keyword>
<dbReference type="Proteomes" id="UP000234254">
    <property type="component" value="Unassembled WGS sequence"/>
</dbReference>
<evidence type="ECO:0000313" key="4">
    <source>
        <dbReference type="Proteomes" id="UP000234254"/>
    </source>
</evidence>
<dbReference type="VEuPathDB" id="FungiDB:P168DRAFT_133474"/>
<evidence type="ECO:0000256" key="1">
    <source>
        <dbReference type="SAM" id="Coils"/>
    </source>
</evidence>
<feature type="compositionally biased region" description="Pro residues" evidence="2">
    <location>
        <begin position="1"/>
        <end position="11"/>
    </location>
</feature>
<gene>
    <name evidence="3" type="ORF">P168DRAFT_133474</name>
</gene>